<sequence>MSRQLSRAEQDAILAANGITNIEDDEFVVFEGEEFTIYKLNLIPKLNRRQRRALRAAERQGGRHE</sequence>
<dbReference type="Proteomes" id="UP000188388">
    <property type="component" value="Unassembled WGS sequence"/>
</dbReference>
<evidence type="ECO:0000313" key="1">
    <source>
        <dbReference type="EMBL" id="SIT52654.1"/>
    </source>
</evidence>
<name>A0A1R3V0A2_9HYPH</name>
<keyword evidence="2" id="KW-1185">Reference proteome</keyword>
<dbReference type="STRING" id="1631249.BQ8794_10024"/>
<accession>A0A1R3V0A2</accession>
<proteinExistence type="predicted"/>
<organism evidence="1 2">
    <name type="scientific">Mesorhizobium prunaredense</name>
    <dbReference type="NCBI Taxonomy" id="1631249"/>
    <lineage>
        <taxon>Bacteria</taxon>
        <taxon>Pseudomonadati</taxon>
        <taxon>Pseudomonadota</taxon>
        <taxon>Alphaproteobacteria</taxon>
        <taxon>Hyphomicrobiales</taxon>
        <taxon>Phyllobacteriaceae</taxon>
        <taxon>Mesorhizobium</taxon>
    </lineage>
</organism>
<reference evidence="2" key="1">
    <citation type="submission" date="2017-01" db="EMBL/GenBank/DDBJ databases">
        <authorList>
            <person name="Brunel B."/>
        </authorList>
    </citation>
    <scope>NUCLEOTIDE SEQUENCE [LARGE SCALE GENOMIC DNA]</scope>
</reference>
<protein>
    <submittedName>
        <fullName evidence="1">Uncharacterized protein</fullName>
    </submittedName>
</protein>
<evidence type="ECO:0000313" key="2">
    <source>
        <dbReference type="Proteomes" id="UP000188388"/>
    </source>
</evidence>
<dbReference type="AlphaFoldDB" id="A0A1R3V0A2"/>
<dbReference type="RefSeq" id="WP_077371397.1">
    <property type="nucleotide sequence ID" value="NZ_FTPD01000001.1"/>
</dbReference>
<gene>
    <name evidence="1" type="ORF">BQ8794_10024</name>
</gene>
<dbReference type="EMBL" id="FTPD01000001">
    <property type="protein sequence ID" value="SIT52654.1"/>
    <property type="molecule type" value="Genomic_DNA"/>
</dbReference>